<proteinExistence type="predicted"/>
<dbReference type="SUPFAM" id="SSF48371">
    <property type="entry name" value="ARM repeat"/>
    <property type="match status" value="1"/>
</dbReference>
<dbReference type="EMBL" id="UINC01162306">
    <property type="protein sequence ID" value="SVD61992.1"/>
    <property type="molecule type" value="Genomic_DNA"/>
</dbReference>
<gene>
    <name evidence="1" type="ORF">METZ01_LOCUS414846</name>
</gene>
<dbReference type="AlphaFoldDB" id="A0A382WT55"/>
<protein>
    <recommendedName>
        <fullName evidence="2">DNA alkylation repair enzyme</fullName>
    </recommendedName>
</protein>
<reference evidence="1" key="1">
    <citation type="submission" date="2018-05" db="EMBL/GenBank/DDBJ databases">
        <authorList>
            <person name="Lanie J.A."/>
            <person name="Ng W.-L."/>
            <person name="Kazmierczak K.M."/>
            <person name="Andrzejewski T.M."/>
            <person name="Davidsen T.M."/>
            <person name="Wayne K.J."/>
            <person name="Tettelin H."/>
            <person name="Glass J.I."/>
            <person name="Rusch D."/>
            <person name="Podicherti R."/>
            <person name="Tsui H.-C.T."/>
            <person name="Winkler M.E."/>
        </authorList>
    </citation>
    <scope>NUCLEOTIDE SEQUENCE</scope>
</reference>
<sequence>MNFEDKLTGGHPNSLGKTIEIVDEVLEKPDKIDDLFNCYQSKNETVRLRTSNAFKRIFREKPILFENWKKRFIEYVAYINQPSAKWTTIQLLDEFFENLDEKDKIQSSQICLEYLRNEIDWIVINHSITFMRNHKELFDFNDSSLIKLIKSFESDRRKSISRNVGKLLSFI</sequence>
<accession>A0A382WT55</accession>
<evidence type="ECO:0008006" key="2">
    <source>
        <dbReference type="Google" id="ProtNLM"/>
    </source>
</evidence>
<evidence type="ECO:0000313" key="1">
    <source>
        <dbReference type="EMBL" id="SVD61992.1"/>
    </source>
</evidence>
<organism evidence="1">
    <name type="scientific">marine metagenome</name>
    <dbReference type="NCBI Taxonomy" id="408172"/>
    <lineage>
        <taxon>unclassified sequences</taxon>
        <taxon>metagenomes</taxon>
        <taxon>ecological metagenomes</taxon>
    </lineage>
</organism>
<name>A0A382WT55_9ZZZZ</name>
<dbReference type="InterPro" id="IPR016024">
    <property type="entry name" value="ARM-type_fold"/>
</dbReference>